<proteinExistence type="predicted"/>
<dbReference type="EMBL" id="BARU01004609">
    <property type="protein sequence ID" value="GAH22054.1"/>
    <property type="molecule type" value="Genomic_DNA"/>
</dbReference>
<reference evidence="1" key="1">
    <citation type="journal article" date="2014" name="Front. Microbiol.">
        <title>High frequency of phylogenetically diverse reductive dehalogenase-homologous genes in deep subseafloor sedimentary metagenomes.</title>
        <authorList>
            <person name="Kawai M."/>
            <person name="Futagami T."/>
            <person name="Toyoda A."/>
            <person name="Takaki Y."/>
            <person name="Nishi S."/>
            <person name="Hori S."/>
            <person name="Arai W."/>
            <person name="Tsubouchi T."/>
            <person name="Morono Y."/>
            <person name="Uchiyama I."/>
            <person name="Ito T."/>
            <person name="Fujiyama A."/>
            <person name="Inagaki F."/>
            <person name="Takami H."/>
        </authorList>
    </citation>
    <scope>NUCLEOTIDE SEQUENCE</scope>
    <source>
        <strain evidence="1">Expedition CK06-06</strain>
    </source>
</reference>
<gene>
    <name evidence="1" type="ORF">S03H2_09176</name>
</gene>
<evidence type="ECO:0000313" key="1">
    <source>
        <dbReference type="EMBL" id="GAH22054.1"/>
    </source>
</evidence>
<accession>X1EY15</accession>
<dbReference type="AlphaFoldDB" id="X1EY15"/>
<comment type="caution">
    <text evidence="1">The sequence shown here is derived from an EMBL/GenBank/DDBJ whole genome shotgun (WGS) entry which is preliminary data.</text>
</comment>
<feature type="non-terminal residue" evidence="1">
    <location>
        <position position="198"/>
    </location>
</feature>
<sequence length="198" mass="22049">MIALEVLSPSYNRPSSSKGLLSVGASVPIGTKGKVYVWGYNDMAIKQKMGVQWVVTDPDGIVAEDYGLDWSFEYVNPDEDHRFYGDRFDLDKLGTYTIAIELFMNPASPVIVDSYEGALCTTTTEVPPEYELLEETIYPYAYIYDGPHEGGIFTFKSDPLTPASWISGRLAASCEDEIRKAGGKMLEMRVYVDKSPLL</sequence>
<organism evidence="1">
    <name type="scientific">marine sediment metagenome</name>
    <dbReference type="NCBI Taxonomy" id="412755"/>
    <lineage>
        <taxon>unclassified sequences</taxon>
        <taxon>metagenomes</taxon>
        <taxon>ecological metagenomes</taxon>
    </lineage>
</organism>
<name>X1EY15_9ZZZZ</name>
<protein>
    <submittedName>
        <fullName evidence="1">Uncharacterized protein</fullName>
    </submittedName>
</protein>